<dbReference type="Gene3D" id="3.90.76.10">
    <property type="entry name" value="Dipeptide-binding Protein, Domain 1"/>
    <property type="match status" value="1"/>
</dbReference>
<feature type="chain" id="PRO_5046897610" evidence="4">
    <location>
        <begin position="29"/>
        <end position="540"/>
    </location>
</feature>
<dbReference type="PANTHER" id="PTHR30290:SF9">
    <property type="entry name" value="OLIGOPEPTIDE-BINDING PROTEIN APPA"/>
    <property type="match status" value="1"/>
</dbReference>
<reference evidence="6 7" key="1">
    <citation type="submission" date="2021-01" db="EMBL/GenBank/DDBJ databases">
        <title>Genomic Encyclopedia of Type Strains, Phase IV (KMG-IV): sequencing the most valuable type-strain genomes for metagenomic binning, comparative biology and taxonomic classification.</title>
        <authorList>
            <person name="Goeker M."/>
        </authorList>
    </citation>
    <scope>NUCLEOTIDE SEQUENCE [LARGE SCALE GENOMIC DNA]</scope>
    <source>
        <strain evidence="6 7">DSM 103394</strain>
    </source>
</reference>
<dbReference type="Proteomes" id="UP000674416">
    <property type="component" value="Unassembled WGS sequence"/>
</dbReference>
<dbReference type="SUPFAM" id="SSF53850">
    <property type="entry name" value="Periplasmic binding protein-like II"/>
    <property type="match status" value="1"/>
</dbReference>
<evidence type="ECO:0000256" key="1">
    <source>
        <dbReference type="ARBA" id="ARBA00005695"/>
    </source>
</evidence>
<keyword evidence="2" id="KW-0813">Transport</keyword>
<protein>
    <submittedName>
        <fullName evidence="6">Peptide/nickel transport system substrate-binding protein</fullName>
    </submittedName>
</protein>
<dbReference type="EMBL" id="JAFDST010000006">
    <property type="protein sequence ID" value="MBP1083555.1"/>
    <property type="molecule type" value="Genomic_DNA"/>
</dbReference>
<evidence type="ECO:0000259" key="5">
    <source>
        <dbReference type="Pfam" id="PF00496"/>
    </source>
</evidence>
<dbReference type="Gene3D" id="3.40.190.10">
    <property type="entry name" value="Periplasmic binding protein-like II"/>
    <property type="match status" value="1"/>
</dbReference>
<dbReference type="InterPro" id="IPR000914">
    <property type="entry name" value="SBP_5_dom"/>
</dbReference>
<evidence type="ECO:0000313" key="6">
    <source>
        <dbReference type="EMBL" id="MBP1083555.1"/>
    </source>
</evidence>
<evidence type="ECO:0000313" key="7">
    <source>
        <dbReference type="Proteomes" id="UP000674416"/>
    </source>
</evidence>
<dbReference type="Gene3D" id="3.10.105.10">
    <property type="entry name" value="Dipeptide-binding Protein, Domain 3"/>
    <property type="match status" value="1"/>
</dbReference>
<evidence type="ECO:0000256" key="3">
    <source>
        <dbReference type="ARBA" id="ARBA00022729"/>
    </source>
</evidence>
<dbReference type="PROSITE" id="PS51257">
    <property type="entry name" value="PROKAR_LIPOPROTEIN"/>
    <property type="match status" value="1"/>
</dbReference>
<comment type="caution">
    <text evidence="6">The sequence shown here is derived from an EMBL/GenBank/DDBJ whole genome shotgun (WGS) entry which is preliminary data.</text>
</comment>
<dbReference type="PIRSF" id="PIRSF002741">
    <property type="entry name" value="MppA"/>
    <property type="match status" value="1"/>
</dbReference>
<dbReference type="InterPro" id="IPR030678">
    <property type="entry name" value="Peptide/Ni-bd"/>
</dbReference>
<evidence type="ECO:0000256" key="4">
    <source>
        <dbReference type="SAM" id="SignalP"/>
    </source>
</evidence>
<accession>A0ABS4D1T2</accession>
<evidence type="ECO:0000256" key="2">
    <source>
        <dbReference type="ARBA" id="ARBA00022448"/>
    </source>
</evidence>
<dbReference type="Pfam" id="PF00496">
    <property type="entry name" value="SBP_bac_5"/>
    <property type="match status" value="1"/>
</dbReference>
<organism evidence="6 7">
    <name type="scientific">Bacillus capparidis</name>
    <dbReference type="NCBI Taxonomy" id="1840411"/>
    <lineage>
        <taxon>Bacteria</taxon>
        <taxon>Bacillati</taxon>
        <taxon>Bacillota</taxon>
        <taxon>Bacilli</taxon>
        <taxon>Bacillales</taxon>
        <taxon>Bacillaceae</taxon>
        <taxon>Bacillus</taxon>
    </lineage>
</organism>
<feature type="signal peptide" evidence="4">
    <location>
        <begin position="1"/>
        <end position="28"/>
    </location>
</feature>
<keyword evidence="7" id="KW-1185">Reference proteome</keyword>
<keyword evidence="3 4" id="KW-0732">Signal</keyword>
<dbReference type="InterPro" id="IPR039424">
    <property type="entry name" value="SBP_5"/>
</dbReference>
<sequence length="540" mass="60508">MKKMICLSLMLVLSLNLSLAGCSQTKLASPQGTSKEGGTLIVGMESDADLLDPHRAGGWVTMRVNNQMFEPLIGEDLSKSSQEAPVPELIPVLAERWEKSADGKTYTFDLRKKVKFHDGTPFNADAVLFNIQRLTDKNFEYYDKLAAGRTVRTFKYFDSAEVVDEDTINIHLKQPFADFLRMLAQINSLQIVSPDAIKKYGNDGFGEHPSGTGPFTFSERKRGVQITLTRNENYWGTKAHLDKVIFRPLSDASSRVLALQNDDVDLIAVPPPDSIENFKNQGFHVISGTPPHVWYLTFNFDNDFMKNKKVRQAINYAIDRRGLAKHLLRDTASPAYSMMSPGSPLYDPQENTYEYNPKKAKQLLKEAGYENGFRTILKTSVDGSGQLIPVDMAEWIQRDLGKVGIKVSLQTQEWISYLAGYNNGMSEEIGMNQMSSGRTTPYFLAIASHSAYSAPGGFNSGKYKNKELDEKMDAAANSVSVEDANHLWKEAEKMIIEDAPFAPIVNDSAPYVVHPRVQDFVVPAEEWYTLAPVWVKKEEN</sequence>
<proteinExistence type="inferred from homology"/>
<dbReference type="PANTHER" id="PTHR30290">
    <property type="entry name" value="PERIPLASMIC BINDING COMPONENT OF ABC TRANSPORTER"/>
    <property type="match status" value="1"/>
</dbReference>
<comment type="similarity">
    <text evidence="1">Belongs to the bacterial solute-binding protein 5 family.</text>
</comment>
<name>A0ABS4D1T2_9BACI</name>
<gene>
    <name evidence="6" type="ORF">JOC74_004083</name>
</gene>
<feature type="domain" description="Solute-binding protein family 5" evidence="5">
    <location>
        <begin position="88"/>
        <end position="446"/>
    </location>
</feature>